<evidence type="ECO:0000313" key="15">
    <source>
        <dbReference type="EMBL" id="PRQ04403.1"/>
    </source>
</evidence>
<dbReference type="GO" id="GO:0008237">
    <property type="term" value="F:metallopeptidase activity"/>
    <property type="evidence" value="ECO:0007669"/>
    <property type="project" value="UniProtKB-KW"/>
</dbReference>
<keyword evidence="7" id="KW-0479">Metal-binding</keyword>
<evidence type="ECO:0000256" key="6">
    <source>
        <dbReference type="ARBA" id="ARBA00022692"/>
    </source>
</evidence>
<dbReference type="GO" id="GO:0006508">
    <property type="term" value="P:proteolysis"/>
    <property type="evidence" value="ECO:0007669"/>
    <property type="project" value="UniProtKB-KW"/>
</dbReference>
<keyword evidence="6 13" id="KW-0812">Transmembrane</keyword>
<keyword evidence="9" id="KW-0862">Zinc</keyword>
<dbReference type="Proteomes" id="UP000237968">
    <property type="component" value="Unassembled WGS sequence"/>
</dbReference>
<evidence type="ECO:0000256" key="10">
    <source>
        <dbReference type="ARBA" id="ARBA00022989"/>
    </source>
</evidence>
<evidence type="ECO:0000256" key="5">
    <source>
        <dbReference type="ARBA" id="ARBA00022670"/>
    </source>
</evidence>
<evidence type="ECO:0000256" key="4">
    <source>
        <dbReference type="ARBA" id="ARBA00022475"/>
    </source>
</evidence>
<reference evidence="15 16" key="1">
    <citation type="submission" date="2018-03" db="EMBL/GenBank/DDBJ databases">
        <title>Draft Genome Sequences of the Obligatory Marine Myxobacteria Enhygromyxa salina SWB005.</title>
        <authorList>
            <person name="Poehlein A."/>
            <person name="Moghaddam J.A."/>
            <person name="Harms H."/>
            <person name="Alanjari M."/>
            <person name="Koenig G.M."/>
            <person name="Daniel R."/>
            <person name="Schaeberle T.F."/>
        </authorList>
    </citation>
    <scope>NUCLEOTIDE SEQUENCE [LARGE SCALE GENOMIC DNA]</scope>
    <source>
        <strain evidence="15 16">SWB005</strain>
    </source>
</reference>
<dbReference type="InterPro" id="IPR044537">
    <property type="entry name" value="Rip2-like"/>
</dbReference>
<evidence type="ECO:0000256" key="13">
    <source>
        <dbReference type="SAM" id="Phobius"/>
    </source>
</evidence>
<evidence type="ECO:0000256" key="8">
    <source>
        <dbReference type="ARBA" id="ARBA00022801"/>
    </source>
</evidence>
<gene>
    <name evidence="15" type="ORF">ENSA5_08060</name>
</gene>
<dbReference type="AlphaFoldDB" id="A0A2S9YH07"/>
<dbReference type="PANTHER" id="PTHR35864">
    <property type="entry name" value="ZINC METALLOPROTEASE MJ0611-RELATED"/>
    <property type="match status" value="1"/>
</dbReference>
<comment type="subcellular location">
    <subcellularLocation>
        <location evidence="2">Cell membrane</location>
        <topology evidence="2">Multi-pass membrane protein</topology>
    </subcellularLocation>
</comment>
<keyword evidence="11" id="KW-0482">Metalloprotease</keyword>
<dbReference type="InterPro" id="IPR052348">
    <property type="entry name" value="Metallopeptidase_M50B"/>
</dbReference>
<keyword evidence="4" id="KW-1003">Cell membrane</keyword>
<feature type="transmembrane region" description="Helical" evidence="13">
    <location>
        <begin position="74"/>
        <end position="93"/>
    </location>
</feature>
<name>A0A2S9YH07_9BACT</name>
<accession>A0A2S9YH07</accession>
<comment type="cofactor">
    <cofactor evidence="1">
        <name>Zn(2+)</name>
        <dbReference type="ChEBI" id="CHEBI:29105"/>
    </cofactor>
</comment>
<keyword evidence="5" id="KW-0645">Protease</keyword>
<comment type="similarity">
    <text evidence="3">Belongs to the peptidase M50B family.</text>
</comment>
<evidence type="ECO:0000256" key="7">
    <source>
        <dbReference type="ARBA" id="ARBA00022723"/>
    </source>
</evidence>
<dbReference type="InterPro" id="IPR008915">
    <property type="entry name" value="Peptidase_M50"/>
</dbReference>
<feature type="transmembrane region" description="Helical" evidence="13">
    <location>
        <begin position="195"/>
        <end position="214"/>
    </location>
</feature>
<feature type="transmembrane region" description="Helical" evidence="13">
    <location>
        <begin position="114"/>
        <end position="139"/>
    </location>
</feature>
<feature type="domain" description="Peptidase M50" evidence="14">
    <location>
        <begin position="145"/>
        <end position="204"/>
    </location>
</feature>
<dbReference type="GO" id="GO:0046872">
    <property type="term" value="F:metal ion binding"/>
    <property type="evidence" value="ECO:0007669"/>
    <property type="project" value="UniProtKB-KW"/>
</dbReference>
<dbReference type="CDD" id="cd06158">
    <property type="entry name" value="S2P-M50_like_1"/>
    <property type="match status" value="1"/>
</dbReference>
<dbReference type="Pfam" id="PF02163">
    <property type="entry name" value="Peptidase_M50"/>
    <property type="match status" value="1"/>
</dbReference>
<dbReference type="PANTHER" id="PTHR35864:SF1">
    <property type="entry name" value="ZINC METALLOPROTEASE YWHC-RELATED"/>
    <property type="match status" value="1"/>
</dbReference>
<keyword evidence="10 13" id="KW-1133">Transmembrane helix</keyword>
<evidence type="ECO:0000256" key="9">
    <source>
        <dbReference type="ARBA" id="ARBA00022833"/>
    </source>
</evidence>
<evidence type="ECO:0000256" key="3">
    <source>
        <dbReference type="ARBA" id="ARBA00007931"/>
    </source>
</evidence>
<keyword evidence="16" id="KW-1185">Reference proteome</keyword>
<organism evidence="15 16">
    <name type="scientific">Enhygromyxa salina</name>
    <dbReference type="NCBI Taxonomy" id="215803"/>
    <lineage>
        <taxon>Bacteria</taxon>
        <taxon>Pseudomonadati</taxon>
        <taxon>Myxococcota</taxon>
        <taxon>Polyangia</taxon>
        <taxon>Nannocystales</taxon>
        <taxon>Nannocystaceae</taxon>
        <taxon>Enhygromyxa</taxon>
    </lineage>
</organism>
<dbReference type="GO" id="GO:0005886">
    <property type="term" value="C:plasma membrane"/>
    <property type="evidence" value="ECO:0007669"/>
    <property type="project" value="UniProtKB-SubCell"/>
</dbReference>
<feature type="transmembrane region" description="Helical" evidence="13">
    <location>
        <begin position="151"/>
        <end position="174"/>
    </location>
</feature>
<proteinExistence type="inferred from homology"/>
<protein>
    <submittedName>
        <fullName evidence="15">Peptidase family M50</fullName>
    </submittedName>
</protein>
<dbReference type="EMBL" id="PVNK01000041">
    <property type="protein sequence ID" value="PRQ04403.1"/>
    <property type="molecule type" value="Genomic_DNA"/>
</dbReference>
<evidence type="ECO:0000256" key="12">
    <source>
        <dbReference type="ARBA" id="ARBA00023136"/>
    </source>
</evidence>
<keyword evidence="8" id="KW-0378">Hydrolase</keyword>
<feature type="transmembrane region" description="Helical" evidence="13">
    <location>
        <begin position="12"/>
        <end position="40"/>
    </location>
</feature>
<evidence type="ECO:0000259" key="14">
    <source>
        <dbReference type="Pfam" id="PF02163"/>
    </source>
</evidence>
<comment type="caution">
    <text evidence="15">The sequence shown here is derived from an EMBL/GenBank/DDBJ whole genome shotgun (WGS) entry which is preliminary data.</text>
</comment>
<evidence type="ECO:0000256" key="2">
    <source>
        <dbReference type="ARBA" id="ARBA00004651"/>
    </source>
</evidence>
<evidence type="ECO:0000313" key="16">
    <source>
        <dbReference type="Proteomes" id="UP000237968"/>
    </source>
</evidence>
<sequence>MRDLRFSEPLVSALVAINLTSETLMTVGLYLVCLILSIAVHEYCHAVAADRLGDPTPEREGRVSLNPLVHADPVGTFIMPIVAAFTALPLLGWGRPVSTQPSNYTRKVSMRSGMALVAFAGPFGNFVLALLVLGIAAVMGRTMEISVGMHTVLTTMLQLNVLLMLFNLLPLHPLDGGKILAAFLPARLEHIDEFLVRYGMWILLGLVVLGGPLLGRLLGPVFDLVARMYYVAVAA</sequence>
<evidence type="ECO:0000256" key="11">
    <source>
        <dbReference type="ARBA" id="ARBA00023049"/>
    </source>
</evidence>
<evidence type="ECO:0000256" key="1">
    <source>
        <dbReference type="ARBA" id="ARBA00001947"/>
    </source>
</evidence>
<keyword evidence="12 13" id="KW-0472">Membrane</keyword>